<comment type="caution">
    <text evidence="3">The sequence shown here is derived from an EMBL/GenBank/DDBJ whole genome shotgun (WGS) entry which is preliminary data.</text>
</comment>
<dbReference type="InterPro" id="IPR051396">
    <property type="entry name" value="Bact_Antivir_Def_Nuclease"/>
</dbReference>
<dbReference type="EMBL" id="JAHLFW010000009">
    <property type="protein sequence ID" value="MBU3836988.1"/>
    <property type="molecule type" value="Genomic_DNA"/>
</dbReference>
<protein>
    <submittedName>
        <fullName evidence="3">AAA family ATPase</fullName>
    </submittedName>
</protein>
<feature type="domain" description="Endonuclease GajA/Old nuclease/RecF-like AAA" evidence="2">
    <location>
        <begin position="17"/>
        <end position="296"/>
    </location>
</feature>
<evidence type="ECO:0000313" key="3">
    <source>
        <dbReference type="EMBL" id="MBU3836988.1"/>
    </source>
</evidence>
<reference evidence="3" key="1">
    <citation type="journal article" date="2021" name="PeerJ">
        <title>Extensive microbial diversity within the chicken gut microbiome revealed by metagenomics and culture.</title>
        <authorList>
            <person name="Gilroy R."/>
            <person name="Ravi A."/>
            <person name="Getino M."/>
            <person name="Pursley I."/>
            <person name="Horton D.L."/>
            <person name="Alikhan N.F."/>
            <person name="Baker D."/>
            <person name="Gharbi K."/>
            <person name="Hall N."/>
            <person name="Watson M."/>
            <person name="Adriaenssens E.M."/>
            <person name="Foster-Nyarko E."/>
            <person name="Jarju S."/>
            <person name="Secka A."/>
            <person name="Antonio M."/>
            <person name="Oren A."/>
            <person name="Chaudhuri R.R."/>
            <person name="La Ragione R."/>
            <person name="Hildebrand F."/>
            <person name="Pallen M.J."/>
        </authorList>
    </citation>
    <scope>NUCLEOTIDE SEQUENCE</scope>
    <source>
        <strain evidence="3">G4-2901</strain>
    </source>
</reference>
<feature type="coiled-coil region" evidence="1">
    <location>
        <begin position="87"/>
        <end position="115"/>
    </location>
</feature>
<organism evidence="3 4">
    <name type="scientific">Candidatus Phocaeicola faecigallinarum</name>
    <dbReference type="NCBI Taxonomy" id="2838732"/>
    <lineage>
        <taxon>Bacteria</taxon>
        <taxon>Pseudomonadati</taxon>
        <taxon>Bacteroidota</taxon>
        <taxon>Bacteroidia</taxon>
        <taxon>Bacteroidales</taxon>
        <taxon>Bacteroidaceae</taxon>
        <taxon>Phocaeicola</taxon>
    </lineage>
</organism>
<dbReference type="PANTHER" id="PTHR43581:SF2">
    <property type="entry name" value="EXCINUCLEASE ATPASE SUBUNIT"/>
    <property type="match status" value="1"/>
</dbReference>
<dbReference type="InterPro" id="IPR027417">
    <property type="entry name" value="P-loop_NTPase"/>
</dbReference>
<evidence type="ECO:0000313" key="4">
    <source>
        <dbReference type="Proteomes" id="UP000783796"/>
    </source>
</evidence>
<keyword evidence="1" id="KW-0175">Coiled coil</keyword>
<proteinExistence type="predicted"/>
<sequence>MESKGTFLFLFISKAHRKSIYEWFLNDKVNNRNSEKDLLDNKVFNENVAKSLKQDGFLMQLEGIKSGFIKANRIYNEANEDAKQTPIQRVKNNLKKLLESANKEYLEQSQRIEKRFIQEILSCDNIHISEDECGEIAENVSRRYNDLIRFRLTDKIVIPEYVESKSFILYAYLKSLNEKIDQFGTLPEKLKLFEKLIKEKRFANKSISFSPQHGFLIVSDTNEFLNENLLSSGEQNEIILLYRLIFEIADNTTLLIDEPENSLHLVWQREVLNDIKQIAKIKNLQVIIATHSSSIVSMGEENTIDLYYLQKEQL</sequence>
<gene>
    <name evidence="3" type="ORF">H9777_01405</name>
</gene>
<accession>A0A948T9P5</accession>
<dbReference type="Gene3D" id="3.40.50.300">
    <property type="entry name" value="P-loop containing nucleotide triphosphate hydrolases"/>
    <property type="match status" value="1"/>
</dbReference>
<dbReference type="Proteomes" id="UP000783796">
    <property type="component" value="Unassembled WGS sequence"/>
</dbReference>
<evidence type="ECO:0000256" key="1">
    <source>
        <dbReference type="SAM" id="Coils"/>
    </source>
</evidence>
<reference evidence="3" key="2">
    <citation type="submission" date="2021-04" db="EMBL/GenBank/DDBJ databases">
        <authorList>
            <person name="Gilroy R."/>
        </authorList>
    </citation>
    <scope>NUCLEOTIDE SEQUENCE</scope>
    <source>
        <strain evidence="3">G4-2901</strain>
    </source>
</reference>
<dbReference type="AlphaFoldDB" id="A0A948T9P5"/>
<dbReference type="PANTHER" id="PTHR43581">
    <property type="entry name" value="ATP/GTP PHOSPHATASE"/>
    <property type="match status" value="1"/>
</dbReference>
<dbReference type="InterPro" id="IPR041685">
    <property type="entry name" value="AAA_GajA/Old/RecF-like"/>
</dbReference>
<name>A0A948T9P5_9BACT</name>
<evidence type="ECO:0000259" key="2">
    <source>
        <dbReference type="Pfam" id="PF13175"/>
    </source>
</evidence>
<dbReference type="SUPFAM" id="SSF52540">
    <property type="entry name" value="P-loop containing nucleoside triphosphate hydrolases"/>
    <property type="match status" value="1"/>
</dbReference>
<dbReference type="Pfam" id="PF13175">
    <property type="entry name" value="AAA_15"/>
    <property type="match status" value="1"/>
</dbReference>